<dbReference type="Proteomes" id="UP000255328">
    <property type="component" value="Unassembled WGS sequence"/>
</dbReference>
<evidence type="ECO:0000313" key="2">
    <source>
        <dbReference type="Proteomes" id="UP000255328"/>
    </source>
</evidence>
<name>A0A377GWY3_9FUSO</name>
<organism evidence="1 2">
    <name type="scientific">Fusobacterium necrogenes</name>
    <dbReference type="NCBI Taxonomy" id="858"/>
    <lineage>
        <taxon>Bacteria</taxon>
        <taxon>Fusobacteriati</taxon>
        <taxon>Fusobacteriota</taxon>
        <taxon>Fusobacteriia</taxon>
        <taxon>Fusobacteriales</taxon>
        <taxon>Fusobacteriaceae</taxon>
        <taxon>Fusobacterium</taxon>
    </lineage>
</organism>
<dbReference type="RefSeq" id="WP_281268938.1">
    <property type="nucleotide sequence ID" value="NZ_CASFEE010000048.1"/>
</dbReference>
<accession>A0A377GWY3</accession>
<gene>
    <name evidence="1" type="ORF">NCTC10723_00930</name>
</gene>
<evidence type="ECO:0000313" key="1">
    <source>
        <dbReference type="EMBL" id="STO31479.1"/>
    </source>
</evidence>
<reference evidence="1 2" key="1">
    <citation type="submission" date="2018-06" db="EMBL/GenBank/DDBJ databases">
        <authorList>
            <consortium name="Pathogen Informatics"/>
            <person name="Doyle S."/>
        </authorList>
    </citation>
    <scope>NUCLEOTIDE SEQUENCE [LARGE SCALE GENOMIC DNA]</scope>
    <source>
        <strain evidence="1 2">NCTC10723</strain>
    </source>
</reference>
<keyword evidence="2" id="KW-1185">Reference proteome</keyword>
<protein>
    <submittedName>
        <fullName evidence="1">Uncharacterized protein</fullName>
    </submittedName>
</protein>
<dbReference type="AlphaFoldDB" id="A0A377GWY3"/>
<dbReference type="EMBL" id="UGGU01000003">
    <property type="protein sequence ID" value="STO31479.1"/>
    <property type="molecule type" value="Genomic_DNA"/>
</dbReference>
<sequence length="44" mass="5525">MRKMLIGHILEFKIFLIDNLFDFSFKDKLILKFINFYFRNDMTF</sequence>
<proteinExistence type="predicted"/>